<reference evidence="2 3" key="1">
    <citation type="submission" date="2021-06" db="EMBL/GenBank/DDBJ databases">
        <title>Caerostris darwini draft genome.</title>
        <authorList>
            <person name="Kono N."/>
            <person name="Arakawa K."/>
        </authorList>
    </citation>
    <scope>NUCLEOTIDE SEQUENCE [LARGE SCALE GENOMIC DNA]</scope>
</reference>
<comment type="caution">
    <text evidence="2">The sequence shown here is derived from an EMBL/GenBank/DDBJ whole genome shotgun (WGS) entry which is preliminary data.</text>
</comment>
<dbReference type="AlphaFoldDB" id="A0AAV4MJB3"/>
<name>A0AAV4MJB3_9ARAC</name>
<dbReference type="Proteomes" id="UP001054837">
    <property type="component" value="Unassembled WGS sequence"/>
</dbReference>
<organism evidence="2 3">
    <name type="scientific">Caerostris darwini</name>
    <dbReference type="NCBI Taxonomy" id="1538125"/>
    <lineage>
        <taxon>Eukaryota</taxon>
        <taxon>Metazoa</taxon>
        <taxon>Ecdysozoa</taxon>
        <taxon>Arthropoda</taxon>
        <taxon>Chelicerata</taxon>
        <taxon>Arachnida</taxon>
        <taxon>Araneae</taxon>
        <taxon>Araneomorphae</taxon>
        <taxon>Entelegynae</taxon>
        <taxon>Araneoidea</taxon>
        <taxon>Araneidae</taxon>
        <taxon>Caerostris</taxon>
    </lineage>
</organism>
<dbReference type="EMBL" id="BPLQ01000493">
    <property type="protein sequence ID" value="GIX72081.1"/>
    <property type="molecule type" value="Genomic_DNA"/>
</dbReference>
<keyword evidence="3" id="KW-1185">Reference proteome</keyword>
<evidence type="ECO:0000256" key="1">
    <source>
        <dbReference type="SAM" id="MobiDB-lite"/>
    </source>
</evidence>
<evidence type="ECO:0000313" key="3">
    <source>
        <dbReference type="Proteomes" id="UP001054837"/>
    </source>
</evidence>
<gene>
    <name evidence="2" type="ORF">CDAR_416551</name>
</gene>
<protein>
    <submittedName>
        <fullName evidence="2">Uncharacterized protein</fullName>
    </submittedName>
</protein>
<feature type="region of interest" description="Disordered" evidence="1">
    <location>
        <begin position="1"/>
        <end position="26"/>
    </location>
</feature>
<sequence>MASPIGVRFGLGKRDKCRQGQRSAKTSGTVNFEQTFGSERKNMVTGCLRSGRDMNDIRSTHLRTTKEKTTKDISSRVRRLLNQLRAIRMTAPADWSITLPSPLHTHKKEAAASTPTLQVHSFPTDKMNGQILQPDDSAFTHFSLQQETGFNCLLIRFRHNQDSASLIL</sequence>
<proteinExistence type="predicted"/>
<evidence type="ECO:0000313" key="2">
    <source>
        <dbReference type="EMBL" id="GIX72081.1"/>
    </source>
</evidence>
<accession>A0AAV4MJB3</accession>